<evidence type="ECO:0000313" key="3">
    <source>
        <dbReference type="Proteomes" id="UP000064412"/>
    </source>
</evidence>
<name>A0ABD4DJ19_ELIMR</name>
<evidence type="ECO:0000256" key="1">
    <source>
        <dbReference type="SAM" id="MobiDB-lite"/>
    </source>
</evidence>
<comment type="caution">
    <text evidence="2">The sequence shown here is derived from an EMBL/GenBank/DDBJ whole genome shotgun (WGS) entry which is preliminary data.</text>
</comment>
<dbReference type="Proteomes" id="UP000064412">
    <property type="component" value="Unassembled WGS sequence"/>
</dbReference>
<accession>A0ABD4DJ19</accession>
<sequence>MKNIYSMLCLFTSLLYTPQIVPKTLSGGTEPNYNLPETIKPSPESFYRTQFGNVPANEFRGMQNLSIPLHTLKYGDINIPITLNYSKLGVKVNDIPNDVGMSWVLETGGLINRTINDAADELAGERKYFDSYSELVALNTPDGTSGATELNRLITQNTIDLEVDYFNFTYPGNSGSFYLDKNYKPVLITDDKSCKIEFNNNFNDWYQFVVTDNSGIKYYFGGVNAQEETGNKLNMATRAVTSFFLTKIVDTKGNEVNYQYSVGSARSYTSEKIQSRLMHVTDDPNCPQLGSDNGIVENNQLFTIKTPITLNKIYTDDTEIVFDRSPSSPGTSKLNNFKIYYKGDLKSEFRFNYLIQTFTAVEERFFLEKIESYTYQNRTATKKDEYLLEYNNPQELPKRLSNSVDYLGYYNGINNLTLLPNTDLFGNTIYAWYMGAKIAKISGDADRRPSFINAQKGTLKSITYPSKGKSVFEYESIIAKTKTYEAPQSIGVSYNGNTQAYLDINGATVDSASINVKIDMSSFIDQITVQKGEFIAEVFNRNTNQLLFTRTYNIPKTNDALAVDFPLDIDKTVNYRIVLRIGAYCKECEGILTVEPYPNGYTTTEDAGLRLKRQYDTTDNNSVDIKRYYYTDYNRIGNIMNLRDIYKPYFVDIKSQAKFVQPSSCSTGGMLSATYYYLKSSPNSILYLDDINYNDISYNNVAVSYGGDNFEKGGEEKVFDNGNVNSIAFLVTPSDFPQNADGSSPDFSSLTHLLEQTLEGKKQYFQKYNGQLLQNRIFRREGNSLFVKQVVNNTYSKTTNKEIYNLIGTEVYEKLTFPSGVQAGTTTSNFLIGYYPLASYYGNLVSTATKEYFDNVPVNIQDDTSYRKLITTTSNKYDNPVHNRLTGTKMNSSDGSSSETTYQYAHEKGNQYLIDKNMIGIPLQTTMTQKQNDNDPGKTISKSEILYPVSQADANARTSGLALPVSVLGFDIQNPEDAAKAQTELTYDLYDNKGNILQYSVKGKPVTVIWGYNQTQPIAKIEGAAYNQVSAYVSAIIAASDADNTQGTDQSEQALIGALDILRNNTALSAYQITTYSYNPLIGVTSITPPSGIREIYKYDSANRLESVKDVNGNLLKEYQYRYKN</sequence>
<protein>
    <recommendedName>
        <fullName evidence="4">YD repeat-containing protein</fullName>
    </recommendedName>
</protein>
<dbReference type="RefSeq" id="WP_059345175.1">
    <property type="nucleotide sequence ID" value="NZ_CP140570.1"/>
</dbReference>
<feature type="region of interest" description="Disordered" evidence="1">
    <location>
        <begin position="880"/>
        <end position="900"/>
    </location>
</feature>
<evidence type="ECO:0000313" key="2">
    <source>
        <dbReference type="EMBL" id="KUY17179.1"/>
    </source>
</evidence>
<organism evidence="2 3">
    <name type="scientific">Elizabethkingia miricola</name>
    <name type="common">Chryseobacterium miricola</name>
    <dbReference type="NCBI Taxonomy" id="172045"/>
    <lineage>
        <taxon>Bacteria</taxon>
        <taxon>Pseudomonadati</taxon>
        <taxon>Bacteroidota</taxon>
        <taxon>Flavobacteriia</taxon>
        <taxon>Flavobacteriales</taxon>
        <taxon>Weeksellaceae</taxon>
        <taxon>Elizabethkingia</taxon>
    </lineage>
</organism>
<feature type="compositionally biased region" description="Polar residues" evidence="1">
    <location>
        <begin position="885"/>
        <end position="900"/>
    </location>
</feature>
<dbReference type="AlphaFoldDB" id="A0ABD4DJ19"/>
<evidence type="ECO:0008006" key="4">
    <source>
        <dbReference type="Google" id="ProtNLM"/>
    </source>
</evidence>
<gene>
    <name evidence="2" type="ORF">ATB95_12435</name>
</gene>
<reference evidence="2 3" key="1">
    <citation type="submission" date="2015-11" db="EMBL/GenBank/DDBJ databases">
        <authorList>
            <person name="Nicholson A.C."/>
            <person name="Humrighouse B.W."/>
            <person name="Graziano J."/>
            <person name="Lasker B."/>
            <person name="Whitney A.M."/>
            <person name="Mcquiston J.R."/>
        </authorList>
    </citation>
    <scope>NUCLEOTIDE SEQUENCE [LARGE SCALE GENOMIC DNA]</scope>
    <source>
        <strain evidence="2 3">G4071</strain>
    </source>
</reference>
<dbReference type="EMBL" id="LNOI01000004">
    <property type="protein sequence ID" value="KUY17179.1"/>
    <property type="molecule type" value="Genomic_DNA"/>
</dbReference>
<proteinExistence type="predicted"/>